<dbReference type="Gene3D" id="3.20.20.140">
    <property type="entry name" value="Metal-dependent hydrolases"/>
    <property type="match status" value="1"/>
</dbReference>
<proteinExistence type="inferred from homology"/>
<dbReference type="SUPFAM" id="SSF51338">
    <property type="entry name" value="Composite domain of metallo-dependent hydrolases"/>
    <property type="match status" value="1"/>
</dbReference>
<dbReference type="Pfam" id="PF13382">
    <property type="entry name" value="Adenine_deam_C"/>
    <property type="match status" value="1"/>
</dbReference>
<evidence type="ECO:0000259" key="6">
    <source>
        <dbReference type="Pfam" id="PF13382"/>
    </source>
</evidence>
<evidence type="ECO:0000256" key="4">
    <source>
        <dbReference type="ARBA" id="ARBA00047720"/>
    </source>
</evidence>
<dbReference type="InterPro" id="IPR011059">
    <property type="entry name" value="Metal-dep_hydrolase_composite"/>
</dbReference>
<evidence type="ECO:0000259" key="5">
    <source>
        <dbReference type="Pfam" id="PF01979"/>
    </source>
</evidence>
<evidence type="ECO:0000256" key="1">
    <source>
        <dbReference type="ARBA" id="ARBA00006773"/>
    </source>
</evidence>
<name>A0ABS4IJ09_9BACI</name>
<evidence type="ECO:0000256" key="2">
    <source>
        <dbReference type="ARBA" id="ARBA00012782"/>
    </source>
</evidence>
<evidence type="ECO:0000313" key="7">
    <source>
        <dbReference type="EMBL" id="MBP1970421.1"/>
    </source>
</evidence>
<dbReference type="PANTHER" id="PTHR11113:SF6">
    <property type="entry name" value="ADENINE DEAMINASE YERA-RELATED"/>
    <property type="match status" value="1"/>
</dbReference>
<dbReference type="Proteomes" id="UP001519345">
    <property type="component" value="Unassembled WGS sequence"/>
</dbReference>
<gene>
    <name evidence="7" type="ORF">J2Z83_002542</name>
</gene>
<organism evidence="7 8">
    <name type="scientific">Virgibacillus natechei</name>
    <dbReference type="NCBI Taxonomy" id="1216297"/>
    <lineage>
        <taxon>Bacteria</taxon>
        <taxon>Bacillati</taxon>
        <taxon>Bacillota</taxon>
        <taxon>Bacilli</taxon>
        <taxon>Bacillales</taxon>
        <taxon>Bacillaceae</taxon>
        <taxon>Virgibacillus</taxon>
    </lineage>
</organism>
<accession>A0ABS4IJ09</accession>
<dbReference type="InterPro" id="IPR006680">
    <property type="entry name" value="Amidohydro-rel"/>
</dbReference>
<comment type="catalytic activity">
    <reaction evidence="4">
        <text>adenine + H2O + H(+) = hypoxanthine + NH4(+)</text>
        <dbReference type="Rhea" id="RHEA:23688"/>
        <dbReference type="ChEBI" id="CHEBI:15377"/>
        <dbReference type="ChEBI" id="CHEBI:15378"/>
        <dbReference type="ChEBI" id="CHEBI:16708"/>
        <dbReference type="ChEBI" id="CHEBI:17368"/>
        <dbReference type="ChEBI" id="CHEBI:28938"/>
        <dbReference type="EC" id="3.5.4.2"/>
    </reaction>
</comment>
<comment type="similarity">
    <text evidence="1">Belongs to the metallo-dependent hydrolases superfamily. Adenine deaminase family.</text>
</comment>
<dbReference type="Pfam" id="PF01979">
    <property type="entry name" value="Amidohydro_1"/>
    <property type="match status" value="1"/>
</dbReference>
<keyword evidence="8" id="KW-1185">Reference proteome</keyword>
<comment type="caution">
    <text evidence="7">The sequence shown here is derived from an EMBL/GenBank/DDBJ whole genome shotgun (WGS) entry which is preliminary data.</text>
</comment>
<reference evidence="7 8" key="1">
    <citation type="submission" date="2021-03" db="EMBL/GenBank/DDBJ databases">
        <title>Genomic Encyclopedia of Type Strains, Phase IV (KMG-IV): sequencing the most valuable type-strain genomes for metagenomic binning, comparative biology and taxonomic classification.</title>
        <authorList>
            <person name="Goeker M."/>
        </authorList>
    </citation>
    <scope>NUCLEOTIDE SEQUENCE [LARGE SCALE GENOMIC DNA]</scope>
    <source>
        <strain evidence="7 8">DSM 25609</strain>
    </source>
</reference>
<dbReference type="Gene3D" id="2.30.40.10">
    <property type="entry name" value="Urease, subunit C, domain 1"/>
    <property type="match status" value="1"/>
</dbReference>
<keyword evidence="3 7" id="KW-0378">Hydrolase</keyword>
<feature type="domain" description="Adenine deaminase C-terminal" evidence="6">
    <location>
        <begin position="438"/>
        <end position="580"/>
    </location>
</feature>
<evidence type="ECO:0000313" key="8">
    <source>
        <dbReference type="Proteomes" id="UP001519345"/>
    </source>
</evidence>
<dbReference type="GO" id="GO:0000034">
    <property type="term" value="F:adenine deaminase activity"/>
    <property type="evidence" value="ECO:0007669"/>
    <property type="project" value="UniProtKB-EC"/>
</dbReference>
<dbReference type="InterPro" id="IPR032466">
    <property type="entry name" value="Metal_Hydrolase"/>
</dbReference>
<dbReference type="PANTHER" id="PTHR11113">
    <property type="entry name" value="N-ACETYLGLUCOSAMINE-6-PHOSPHATE DEACETYLASE"/>
    <property type="match status" value="1"/>
</dbReference>
<dbReference type="EMBL" id="JAGGKX010000013">
    <property type="protein sequence ID" value="MBP1970421.1"/>
    <property type="molecule type" value="Genomic_DNA"/>
</dbReference>
<protein>
    <recommendedName>
        <fullName evidence="2">adenine deaminase</fullName>
        <ecNumber evidence="2">3.5.4.2</ecNumber>
    </recommendedName>
</protein>
<feature type="domain" description="Amidohydrolase-related" evidence="5">
    <location>
        <begin position="87"/>
        <end position="370"/>
    </location>
</feature>
<sequence>MNIIGELSIMIENEYYWRSRELRHHVRVIDGTEAPTLILKNSTYLNTYTKQWLQANIWIANDRIVYVGEELPVKQDGTEIIDCEGKYLVPGYIEPHAHPFQLYNPEELAYHAAKTGTTTLINDNLAWHFLLDKKKAFSLLEDFDKLPISMYWWSRFDSQTALKDEEALFNTEEILAWLSHPSVVQGGELTSWPSLLDGGDRLLYWIQETKRNGKPVEGHFPGASEKTLTKMKLFGVNADHESMTGEDVIKRLQLGYQVGLRYSSIRPDLPKLIDEIVAAKLPTYENLTMNTDGSTPAFYEQGLLNVCIEIAIAKGIPLEDAYMMASYNAAKHLRLEEQLGSIAPGRIAHINILREKSNPHPESVLAKGQWIVKEDEIQEVDQMIDWAKYDIEPLSCDWDVTKADLQFSVPVGLDLINDVIIKPYVIEMDITLDELPTNREDAFLLLIDRNGKWRVNSTIRGVTDRLGALASSYSTTGDLVFIGKSKSDILLASKRLKEIGGGIVLVHQGEVLFELPLNLSGIMFNGKMSTLIEKEKQLKTILSEFGYKHSDLIYTIFFLSSTHLPYVRITQQGIVDVKKKEVLFPATMR</sequence>
<dbReference type="SUPFAM" id="SSF51556">
    <property type="entry name" value="Metallo-dependent hydrolases"/>
    <property type="match status" value="1"/>
</dbReference>
<dbReference type="InterPro" id="IPR026912">
    <property type="entry name" value="Adenine_deam_C"/>
</dbReference>
<dbReference type="EC" id="3.5.4.2" evidence="2"/>
<evidence type="ECO:0000256" key="3">
    <source>
        <dbReference type="ARBA" id="ARBA00022801"/>
    </source>
</evidence>